<evidence type="ECO:0000256" key="1">
    <source>
        <dbReference type="SAM" id="MobiDB-lite"/>
    </source>
</evidence>
<evidence type="ECO:0000313" key="2">
    <source>
        <dbReference type="Proteomes" id="UP000050741"/>
    </source>
</evidence>
<reference evidence="2" key="2">
    <citation type="submission" date="2014-05" db="EMBL/GenBank/DDBJ databases">
        <title>The genome and life-stage specific transcriptomes of Globodera pallida elucidate key aspects of plant parasitism by a cyst nematode.</title>
        <authorList>
            <person name="Cotton J.A."/>
            <person name="Lilley C.J."/>
            <person name="Jones L.M."/>
            <person name="Kikuchi T."/>
            <person name="Reid A.J."/>
            <person name="Thorpe P."/>
            <person name="Tsai I.J."/>
            <person name="Beasley H."/>
            <person name="Blok V."/>
            <person name="Cock P.J.A."/>
            <person name="Van den Akker S.E."/>
            <person name="Holroyd N."/>
            <person name="Hunt M."/>
            <person name="Mantelin S."/>
            <person name="Naghra H."/>
            <person name="Pain A."/>
            <person name="Palomares-Rius J.E."/>
            <person name="Zarowiecki M."/>
            <person name="Berriman M."/>
            <person name="Jones J.T."/>
            <person name="Urwin P.E."/>
        </authorList>
    </citation>
    <scope>NUCLEOTIDE SEQUENCE [LARGE SCALE GENOMIC DNA]</scope>
    <source>
        <strain evidence="2">Lindley</strain>
    </source>
</reference>
<dbReference type="WBParaSite" id="GPLIN_001591600">
    <property type="protein sequence ID" value="GPLIN_001591600"/>
    <property type="gene ID" value="GPLIN_001591600"/>
</dbReference>
<dbReference type="AlphaFoldDB" id="A0A183CSQ8"/>
<accession>A0A183CSQ8</accession>
<reference evidence="3" key="3">
    <citation type="submission" date="2016-06" db="UniProtKB">
        <authorList>
            <consortium name="WormBaseParasite"/>
        </authorList>
    </citation>
    <scope>IDENTIFICATION</scope>
</reference>
<feature type="compositionally biased region" description="Basic and acidic residues" evidence="1">
    <location>
        <begin position="49"/>
        <end position="58"/>
    </location>
</feature>
<evidence type="ECO:0000313" key="3">
    <source>
        <dbReference type="WBParaSite" id="GPLIN_001591600"/>
    </source>
</evidence>
<proteinExistence type="predicted"/>
<feature type="compositionally biased region" description="Acidic residues" evidence="1">
    <location>
        <begin position="1"/>
        <end position="17"/>
    </location>
</feature>
<keyword evidence="2" id="KW-1185">Reference proteome</keyword>
<feature type="region of interest" description="Disordered" evidence="1">
    <location>
        <begin position="49"/>
        <end position="74"/>
    </location>
</feature>
<name>A0A183CSQ8_GLOPA</name>
<dbReference type="GO" id="GO:0005732">
    <property type="term" value="C:sno(s)RNA-containing ribonucleoprotein complex"/>
    <property type="evidence" value="ECO:0007669"/>
    <property type="project" value="InterPro"/>
</dbReference>
<dbReference type="GO" id="GO:0034457">
    <property type="term" value="C:Mpp10 complex"/>
    <property type="evidence" value="ECO:0007669"/>
    <property type="project" value="InterPro"/>
</dbReference>
<dbReference type="GO" id="GO:0006364">
    <property type="term" value="P:rRNA processing"/>
    <property type="evidence" value="ECO:0007669"/>
    <property type="project" value="InterPro"/>
</dbReference>
<sequence length="113" mass="13058">DEGEEDGLGSYEEDVEDAGTVQERRKKLPKSSLDDKFFNLAEMNAFLEAEDKKEEEKDRKRKSRNLGQIENADEMDQLIRSYEEANLRPRDWALSGEAIAEGRAKDALLEHLW</sequence>
<feature type="region of interest" description="Disordered" evidence="1">
    <location>
        <begin position="1"/>
        <end position="29"/>
    </location>
</feature>
<dbReference type="Proteomes" id="UP000050741">
    <property type="component" value="Unassembled WGS sequence"/>
</dbReference>
<protein>
    <submittedName>
        <fullName evidence="3">PRP1_N domain-containing protein</fullName>
    </submittedName>
</protein>
<dbReference type="InterPro" id="IPR012173">
    <property type="entry name" value="Mpp10"/>
</dbReference>
<organism evidence="2 3">
    <name type="scientific">Globodera pallida</name>
    <name type="common">Potato cyst nematode worm</name>
    <name type="synonym">Heterodera pallida</name>
    <dbReference type="NCBI Taxonomy" id="36090"/>
    <lineage>
        <taxon>Eukaryota</taxon>
        <taxon>Metazoa</taxon>
        <taxon>Ecdysozoa</taxon>
        <taxon>Nematoda</taxon>
        <taxon>Chromadorea</taxon>
        <taxon>Rhabditida</taxon>
        <taxon>Tylenchina</taxon>
        <taxon>Tylenchomorpha</taxon>
        <taxon>Tylenchoidea</taxon>
        <taxon>Heteroderidae</taxon>
        <taxon>Heteroderinae</taxon>
        <taxon>Globodera</taxon>
    </lineage>
</organism>
<reference evidence="2" key="1">
    <citation type="submission" date="2013-12" db="EMBL/GenBank/DDBJ databases">
        <authorList>
            <person name="Aslett M."/>
        </authorList>
    </citation>
    <scope>NUCLEOTIDE SEQUENCE [LARGE SCALE GENOMIC DNA]</scope>
    <source>
        <strain evidence="2">Lindley</strain>
    </source>
</reference>
<dbReference type="Pfam" id="PF04006">
    <property type="entry name" value="Mpp10"/>
    <property type="match status" value="1"/>
</dbReference>